<evidence type="ECO:0000313" key="4">
    <source>
        <dbReference type="EMBL" id="KXI29926.1"/>
    </source>
</evidence>
<dbReference type="Gene3D" id="3.30.530.20">
    <property type="match status" value="1"/>
</dbReference>
<keyword evidence="2" id="KW-1277">Toxin-antitoxin system</keyword>
<feature type="domain" description="Coenzyme Q-binding protein COQ10 START" evidence="3">
    <location>
        <begin position="10"/>
        <end position="135"/>
    </location>
</feature>
<dbReference type="InterPro" id="IPR044996">
    <property type="entry name" value="COQ10-like"/>
</dbReference>
<sequence>MPNVSRSALVGYSAEAMFDLINDVARYPEFIPGCAQTEVLAQDEESMRASLLISKAGVKQWFTTQNNLKRGEYIQMNLVDGPFSELTGGWTIKTLNASACKIELNLDFAFSSKLVEFAFGKVFNAIASNMVVAFTERAKQIYSSGA</sequence>
<dbReference type="EMBL" id="LSNE01000003">
    <property type="protein sequence ID" value="KXI29926.1"/>
    <property type="molecule type" value="Genomic_DNA"/>
</dbReference>
<proteinExistence type="inferred from homology"/>
<dbReference type="Pfam" id="PF03364">
    <property type="entry name" value="Polyketide_cyc"/>
    <property type="match status" value="1"/>
</dbReference>
<dbReference type="SUPFAM" id="SSF55961">
    <property type="entry name" value="Bet v1-like"/>
    <property type="match status" value="1"/>
</dbReference>
<accession>A0A136A3Z3</accession>
<gene>
    <name evidence="4" type="ORF">AX660_07865</name>
</gene>
<dbReference type="PANTHER" id="PTHR12901">
    <property type="entry name" value="SPERM PROTEIN HOMOLOG"/>
    <property type="match status" value="1"/>
</dbReference>
<dbReference type="PANTHER" id="PTHR12901:SF10">
    <property type="entry name" value="COENZYME Q-BINDING PROTEIN COQ10, MITOCHONDRIAL"/>
    <property type="match status" value="1"/>
</dbReference>
<reference evidence="5" key="1">
    <citation type="submission" date="2016-02" db="EMBL/GenBank/DDBJ databases">
        <authorList>
            <person name="Schultz-Johansen M."/>
            <person name="Glaring M.A."/>
            <person name="Bech P.K."/>
            <person name="Stougaard P."/>
        </authorList>
    </citation>
    <scope>NUCLEOTIDE SEQUENCE [LARGE SCALE GENOMIC DNA]</scope>
    <source>
        <strain evidence="5">S66</strain>
    </source>
</reference>
<evidence type="ECO:0000256" key="2">
    <source>
        <dbReference type="ARBA" id="ARBA00022649"/>
    </source>
</evidence>
<evidence type="ECO:0000313" key="5">
    <source>
        <dbReference type="Proteomes" id="UP000070299"/>
    </source>
</evidence>
<dbReference type="CDD" id="cd07813">
    <property type="entry name" value="COQ10p_like"/>
    <property type="match status" value="1"/>
</dbReference>
<organism evidence="4 5">
    <name type="scientific">Paraglaciecola hydrolytica</name>
    <dbReference type="NCBI Taxonomy" id="1799789"/>
    <lineage>
        <taxon>Bacteria</taxon>
        <taxon>Pseudomonadati</taxon>
        <taxon>Pseudomonadota</taxon>
        <taxon>Gammaproteobacteria</taxon>
        <taxon>Alteromonadales</taxon>
        <taxon>Alteromonadaceae</taxon>
        <taxon>Paraglaciecola</taxon>
    </lineage>
</organism>
<comment type="caution">
    <text evidence="4">The sequence shown here is derived from an EMBL/GenBank/DDBJ whole genome shotgun (WGS) entry which is preliminary data.</text>
</comment>
<keyword evidence="5" id="KW-1185">Reference proteome</keyword>
<name>A0A136A3Z3_9ALTE</name>
<dbReference type="OrthoDB" id="9804759at2"/>
<protein>
    <submittedName>
        <fullName evidence="4">Cyclase</fullName>
    </submittedName>
</protein>
<comment type="similarity">
    <text evidence="1">Belongs to the ribosome association toxin RatA family.</text>
</comment>
<dbReference type="GO" id="GO:0048039">
    <property type="term" value="F:ubiquinone binding"/>
    <property type="evidence" value="ECO:0007669"/>
    <property type="project" value="InterPro"/>
</dbReference>
<dbReference type="InterPro" id="IPR023393">
    <property type="entry name" value="START-like_dom_sf"/>
</dbReference>
<dbReference type="AlphaFoldDB" id="A0A136A3Z3"/>
<evidence type="ECO:0000259" key="3">
    <source>
        <dbReference type="Pfam" id="PF03364"/>
    </source>
</evidence>
<evidence type="ECO:0000256" key="1">
    <source>
        <dbReference type="ARBA" id="ARBA00008918"/>
    </source>
</evidence>
<dbReference type="InterPro" id="IPR005031">
    <property type="entry name" value="COQ10_START"/>
</dbReference>
<dbReference type="Proteomes" id="UP000070299">
    <property type="component" value="Unassembled WGS sequence"/>
</dbReference>
<dbReference type="STRING" id="1799789.AX660_07865"/>
<dbReference type="GO" id="GO:0045333">
    <property type="term" value="P:cellular respiration"/>
    <property type="evidence" value="ECO:0007669"/>
    <property type="project" value="InterPro"/>
</dbReference>
<dbReference type="RefSeq" id="WP_068373360.1">
    <property type="nucleotide sequence ID" value="NZ_LSNE01000003.1"/>
</dbReference>